<sequence length="128" mass="14183">MMMMMTMAGKVAIEWQTSRPMGGRIAVFLQAPPQELRSWGETGILPVTLALREHGDFSHFNDGSLLPHPNIVPHPLHSTPGPDAPTPAPSRAHALHTEARLQLLRRNSRSRRSFSFQAPGVQGLLNRH</sequence>
<evidence type="ECO:0000256" key="1">
    <source>
        <dbReference type="SAM" id="MobiDB-lite"/>
    </source>
</evidence>
<protein>
    <submittedName>
        <fullName evidence="2">Uncharacterized protein</fullName>
    </submittedName>
</protein>
<keyword evidence="3" id="KW-1185">Reference proteome</keyword>
<comment type="caution">
    <text evidence="2">The sequence shown here is derived from an EMBL/GenBank/DDBJ whole genome shotgun (WGS) entry which is preliminary data.</text>
</comment>
<proteinExistence type="predicted"/>
<reference evidence="2 3" key="1">
    <citation type="submission" date="2021-06" db="EMBL/GenBank/DDBJ databases">
        <title>Caerostris darwini draft genome.</title>
        <authorList>
            <person name="Kono N."/>
            <person name="Arakawa K."/>
        </authorList>
    </citation>
    <scope>NUCLEOTIDE SEQUENCE [LARGE SCALE GENOMIC DNA]</scope>
</reference>
<organism evidence="2 3">
    <name type="scientific">Caerostris darwini</name>
    <dbReference type="NCBI Taxonomy" id="1538125"/>
    <lineage>
        <taxon>Eukaryota</taxon>
        <taxon>Metazoa</taxon>
        <taxon>Ecdysozoa</taxon>
        <taxon>Arthropoda</taxon>
        <taxon>Chelicerata</taxon>
        <taxon>Arachnida</taxon>
        <taxon>Araneae</taxon>
        <taxon>Araneomorphae</taxon>
        <taxon>Entelegynae</taxon>
        <taxon>Araneoidea</taxon>
        <taxon>Araneidae</taxon>
        <taxon>Caerostris</taxon>
    </lineage>
</organism>
<gene>
    <name evidence="2" type="primary">AVEN_42686_1</name>
    <name evidence="2" type="ORF">CDAR_223391</name>
</gene>
<dbReference type="AlphaFoldDB" id="A0AAV4W6B4"/>
<dbReference type="EMBL" id="BPLQ01014217">
    <property type="protein sequence ID" value="GIY78267.1"/>
    <property type="molecule type" value="Genomic_DNA"/>
</dbReference>
<evidence type="ECO:0000313" key="3">
    <source>
        <dbReference type="Proteomes" id="UP001054837"/>
    </source>
</evidence>
<feature type="region of interest" description="Disordered" evidence="1">
    <location>
        <begin position="68"/>
        <end position="94"/>
    </location>
</feature>
<name>A0AAV4W6B4_9ARAC</name>
<dbReference type="Proteomes" id="UP001054837">
    <property type="component" value="Unassembled WGS sequence"/>
</dbReference>
<evidence type="ECO:0000313" key="2">
    <source>
        <dbReference type="EMBL" id="GIY78267.1"/>
    </source>
</evidence>
<accession>A0AAV4W6B4</accession>